<organism evidence="4">
    <name type="scientific">Fagus sylvatica</name>
    <name type="common">Beechnut</name>
    <dbReference type="NCBI Taxonomy" id="28930"/>
    <lineage>
        <taxon>Eukaryota</taxon>
        <taxon>Viridiplantae</taxon>
        <taxon>Streptophyta</taxon>
        <taxon>Embryophyta</taxon>
        <taxon>Tracheophyta</taxon>
        <taxon>Spermatophyta</taxon>
        <taxon>Magnoliopsida</taxon>
        <taxon>eudicotyledons</taxon>
        <taxon>Gunneridae</taxon>
        <taxon>Pentapetalae</taxon>
        <taxon>rosids</taxon>
        <taxon>fabids</taxon>
        <taxon>Fagales</taxon>
        <taxon>Fagaceae</taxon>
        <taxon>Fagus</taxon>
    </lineage>
</organism>
<feature type="compositionally biased region" description="Polar residues" evidence="1">
    <location>
        <begin position="712"/>
        <end position="734"/>
    </location>
</feature>
<feature type="region of interest" description="Disordered" evidence="1">
    <location>
        <begin position="188"/>
        <end position="233"/>
    </location>
</feature>
<feature type="compositionally biased region" description="Gly residues" evidence="1">
    <location>
        <begin position="761"/>
        <end position="787"/>
    </location>
</feature>
<dbReference type="Pfam" id="PF26130">
    <property type="entry name" value="PB1-like"/>
    <property type="match status" value="1"/>
</dbReference>
<dbReference type="PANTHER" id="PTHR31973:SF187">
    <property type="entry name" value="MUTATOR TRANSPOSASE MUDRA PROTEIN"/>
    <property type="match status" value="1"/>
</dbReference>
<dbReference type="InterPro" id="IPR004332">
    <property type="entry name" value="Transposase_MuDR"/>
</dbReference>
<dbReference type="AlphaFoldDB" id="A0A2N9HTX2"/>
<dbReference type="InterPro" id="IPR058594">
    <property type="entry name" value="PB1-like_dom_pln"/>
</dbReference>
<protein>
    <submittedName>
        <fullName evidence="4">Uncharacterized protein</fullName>
    </submittedName>
</protein>
<dbReference type="Pfam" id="PF03108">
    <property type="entry name" value="DBD_Tnp_Mut"/>
    <property type="match status" value="1"/>
</dbReference>
<dbReference type="PANTHER" id="PTHR31973">
    <property type="entry name" value="POLYPROTEIN, PUTATIVE-RELATED"/>
    <property type="match status" value="1"/>
</dbReference>
<evidence type="ECO:0000313" key="4">
    <source>
        <dbReference type="EMBL" id="SPD15111.1"/>
    </source>
</evidence>
<feature type="domain" description="PB1-like" evidence="3">
    <location>
        <begin position="6"/>
        <end position="102"/>
    </location>
</feature>
<evidence type="ECO:0000259" key="2">
    <source>
        <dbReference type="Pfam" id="PF03108"/>
    </source>
</evidence>
<sequence length="867" mass="94800">MTNLLFEIEIHSGGQFERNLELVYLGGKVSTYCKIDPDRLSYFEIQDMVAECGSPSTSLVYYLIPGGNLEQGLRLITGDDEILYRCELHVACPINRITLYVEGGVEPLQVVGLDGVVGQSDFGGVVDVGDELEGDYFSTDDELEGDELNEGDEGNVFEGDELNELVSYDWMNDGLEGVDFADDIFGGNEDEDDNEVVGNGGILQPEVGSNGGNNASDAQPSMQPEVGSNGGIMHSLGLGAMKGIMHSLRLGPEVRNNAQPEVGNNAQPAMGIDRIRVRQYAPSTTRPNQPDVQAPDWTEPGIKDYEIHTGAISDDEDPKDRAPEFNQQTDMRKPDLVLGMKFPNSRVFREALREYVVNKAVDIKFKLNEKTKISVHCKNDCGWRLYASVVPGELTFQIKTFQSVCTCGKSFQHSQVSSSYVARKYLQDFGKNPKWEVAGVQHHVRQDISVELKDGGQPKFLRMYVRYHAQKVGFLASCRPIIGLDGCHLKGKFGGQQLTATARAGNDNIFPVAIAVVEDLYLHLRSYSQKLNIAASTEREFERRMEYLKGLDEKAWKWLSKIPAKQCCPNVQAKLEKLKMESKSFSAMPSGRIWDLTGIPCKHGVAAIYKNLKHPKDYLHDCYLKEAYLDVYSEIIHPMPGQDEWIKSGHLPPQPPHVLRPPGRPKKLRRRNPDEPRNPHKVSRMNRQIKHKEEVIQQLIKDIHHHSPIITAPTSQPATRSRSAQWFSSTQPTTHAPRETWHSRASSSQPVSVRDSIARGAGSGAGRGRGAGSGVGRGRGVTSGVGSGANKQEAGVQVGAWCKGSNSGAGMGSTSGQASGAGRGSISGQASGASRGSTSGAAVQNVGEKRTRGSGSSRPPKLPGKGK</sequence>
<gene>
    <name evidence="4" type="ORF">FSB_LOCUS42993</name>
</gene>
<proteinExistence type="predicted"/>
<evidence type="ECO:0000259" key="3">
    <source>
        <dbReference type="Pfam" id="PF26130"/>
    </source>
</evidence>
<accession>A0A2N9HTX2</accession>
<feature type="region of interest" description="Disordered" evidence="1">
    <location>
        <begin position="646"/>
        <end position="689"/>
    </location>
</feature>
<feature type="compositionally biased region" description="Polar residues" evidence="1">
    <location>
        <begin position="212"/>
        <end position="222"/>
    </location>
</feature>
<name>A0A2N9HTX2_FAGSY</name>
<evidence type="ECO:0000256" key="1">
    <source>
        <dbReference type="SAM" id="MobiDB-lite"/>
    </source>
</evidence>
<dbReference type="EMBL" id="OIVN01004040">
    <property type="protein sequence ID" value="SPD15111.1"/>
    <property type="molecule type" value="Genomic_DNA"/>
</dbReference>
<feature type="compositionally biased region" description="Gly residues" evidence="1">
    <location>
        <begin position="808"/>
        <end position="825"/>
    </location>
</feature>
<reference evidence="4" key="1">
    <citation type="submission" date="2018-02" db="EMBL/GenBank/DDBJ databases">
        <authorList>
            <person name="Cohen D.B."/>
            <person name="Kent A.D."/>
        </authorList>
    </citation>
    <scope>NUCLEOTIDE SEQUENCE</scope>
</reference>
<feature type="region of interest" description="Disordered" evidence="1">
    <location>
        <begin position="808"/>
        <end position="867"/>
    </location>
</feature>
<feature type="region of interest" description="Disordered" evidence="1">
    <location>
        <begin position="704"/>
        <end position="792"/>
    </location>
</feature>
<feature type="domain" description="Transposase MuDR plant" evidence="2">
    <location>
        <begin position="336"/>
        <end position="398"/>
    </location>
</feature>
<feature type="compositionally biased region" description="Basic residues" evidence="1">
    <location>
        <begin position="679"/>
        <end position="689"/>
    </location>
</feature>
<feature type="compositionally biased region" description="Low complexity" evidence="1">
    <location>
        <begin position="826"/>
        <end position="842"/>
    </location>
</feature>